<comment type="subcellular location">
    <subcellularLocation>
        <location evidence="2">Cell membrane</location>
        <topology evidence="2">Lipid-anchor</topology>
    </subcellularLocation>
</comment>
<dbReference type="GO" id="GO:0015562">
    <property type="term" value="F:efflux transmembrane transporter activity"/>
    <property type="evidence" value="ECO:0007669"/>
    <property type="project" value="InterPro"/>
</dbReference>
<keyword evidence="2" id="KW-0449">Lipoprotein</keyword>
<dbReference type="EMBL" id="CP019791">
    <property type="protein sequence ID" value="AQT70021.1"/>
    <property type="molecule type" value="Genomic_DNA"/>
</dbReference>
<evidence type="ECO:0000313" key="4">
    <source>
        <dbReference type="EMBL" id="AQT70021.1"/>
    </source>
</evidence>
<evidence type="ECO:0000256" key="2">
    <source>
        <dbReference type="RuleBase" id="RU362097"/>
    </source>
</evidence>
<dbReference type="GO" id="GO:0005886">
    <property type="term" value="C:plasma membrane"/>
    <property type="evidence" value="ECO:0007669"/>
    <property type="project" value="UniProtKB-SubCell"/>
</dbReference>
<dbReference type="STRING" id="1936003.STSP2_03223"/>
<keyword evidence="5" id="KW-1185">Reference proteome</keyword>
<dbReference type="Gene3D" id="1.20.1600.10">
    <property type="entry name" value="Outer membrane efflux proteins (OEP)"/>
    <property type="match status" value="1"/>
</dbReference>
<evidence type="ECO:0000313" key="5">
    <source>
        <dbReference type="Proteomes" id="UP000189674"/>
    </source>
</evidence>
<gene>
    <name evidence="4" type="primary">ttgI</name>
    <name evidence="4" type="ORF">STSP2_03223</name>
</gene>
<dbReference type="Gene3D" id="2.20.200.10">
    <property type="entry name" value="Outer membrane efflux proteins (OEP)"/>
    <property type="match status" value="1"/>
</dbReference>
<name>A0A1U9NQ11_9BACT</name>
<dbReference type="RefSeq" id="WP_146663652.1">
    <property type="nucleotide sequence ID" value="NZ_CP019791.1"/>
</dbReference>
<keyword evidence="3" id="KW-0175">Coiled coil</keyword>
<dbReference type="Pfam" id="PF02321">
    <property type="entry name" value="OEP"/>
    <property type="match status" value="2"/>
</dbReference>
<comment type="similarity">
    <text evidence="1 2">Belongs to the outer membrane factor (OMF) (TC 1.B.17) family.</text>
</comment>
<evidence type="ECO:0000256" key="1">
    <source>
        <dbReference type="ARBA" id="ARBA00007613"/>
    </source>
</evidence>
<sequence length="496" mass="53584" precursor="true">MNKLSLLATIILVLVAGCSPVGPDYEKPALTDPDFGDVLAARTPAAEKANPVTAEDIAAWWDSFDDQTLNDLITEALIQSPSMKQAYARIVEARARLGIAEAGLAPRIDLGGSYTRSQASENIAGPGQASRARDIYQTGFDAAWELDVFGGVRRAVQASQASLQSEHENLKAIWVSLAGDVSSTYIELRTLQQRLRVARENLAIQEETLELVESLYESGLSDELAVQQARYNLETTSSTIPTLQSNIEEVANALCVLTGQMPGRLNQKLKEADQIPSPAIKNVTAIPANTLRNRPDVKRAERDLAAQTARIGVATSELYPRFTLGGSIGLESLKSSTLFQSDSSAYGFGPSFSMPIFEAGAIRNNIKAQTAIQEQVMASYENTVLSAAKEVRDALIALANEQRRYDRLASAVESASQAVQIAEDQYKNGLSDFNNVLLAQQSLLSLQENLVISQGTKSNNLVRLYKALGGGLQPLDGYEEGLFSEQKAPAKDDGNS</sequence>
<dbReference type="KEGG" id="alus:STSP2_03223"/>
<protein>
    <submittedName>
        <fullName evidence="4">Toluene efflux pump outer membrane protein TtgI</fullName>
    </submittedName>
</protein>
<proteinExistence type="inferred from homology"/>
<evidence type="ECO:0000256" key="3">
    <source>
        <dbReference type="SAM" id="Coils"/>
    </source>
</evidence>
<feature type="coiled-coil region" evidence="3">
    <location>
        <begin position="188"/>
        <end position="215"/>
    </location>
</feature>
<dbReference type="PANTHER" id="PTHR30203">
    <property type="entry name" value="OUTER MEMBRANE CATION EFFLUX PROTEIN"/>
    <property type="match status" value="1"/>
</dbReference>
<organism evidence="4 5">
    <name type="scientific">Anaerohalosphaera lusitana</name>
    <dbReference type="NCBI Taxonomy" id="1936003"/>
    <lineage>
        <taxon>Bacteria</taxon>
        <taxon>Pseudomonadati</taxon>
        <taxon>Planctomycetota</taxon>
        <taxon>Phycisphaerae</taxon>
        <taxon>Sedimentisphaerales</taxon>
        <taxon>Anaerohalosphaeraceae</taxon>
        <taxon>Anaerohalosphaera</taxon>
    </lineage>
</organism>
<dbReference type="InterPro" id="IPR010131">
    <property type="entry name" value="MdtP/NodT-like"/>
</dbReference>
<feature type="coiled-coil region" evidence="3">
    <location>
        <begin position="398"/>
        <end position="425"/>
    </location>
</feature>
<dbReference type="NCBIfam" id="TIGR01845">
    <property type="entry name" value="outer_NodT"/>
    <property type="match status" value="1"/>
</dbReference>
<keyword evidence="2" id="KW-0472">Membrane</keyword>
<dbReference type="OrthoDB" id="9783163at2"/>
<dbReference type="PROSITE" id="PS51257">
    <property type="entry name" value="PROKAR_LIPOPROTEIN"/>
    <property type="match status" value="1"/>
</dbReference>
<reference evidence="5" key="1">
    <citation type="submission" date="2017-02" db="EMBL/GenBank/DDBJ databases">
        <title>Comparative genomics and description of representatives of a novel lineage of planctomycetes thriving in anoxic sediments.</title>
        <authorList>
            <person name="Spring S."/>
            <person name="Bunk B."/>
            <person name="Sproer C."/>
        </authorList>
    </citation>
    <scope>NUCLEOTIDE SEQUENCE [LARGE SCALE GENOMIC DNA]</scope>
    <source>
        <strain evidence="5">ST-NAGAB-D1</strain>
    </source>
</reference>
<dbReference type="SUPFAM" id="SSF56954">
    <property type="entry name" value="Outer membrane efflux proteins (OEP)"/>
    <property type="match status" value="1"/>
</dbReference>
<dbReference type="PANTHER" id="PTHR30203:SF31">
    <property type="entry name" value="RND EFFLUX SYSTEM, OUTER MEMBRANE LIPOPROTEIN, NODT"/>
    <property type="match status" value="1"/>
</dbReference>
<keyword evidence="2" id="KW-0812">Transmembrane</keyword>
<keyword evidence="2" id="KW-1134">Transmembrane beta strand</keyword>
<keyword evidence="2" id="KW-0564">Palmitate</keyword>
<dbReference type="AlphaFoldDB" id="A0A1U9NQ11"/>
<dbReference type="Proteomes" id="UP000189674">
    <property type="component" value="Chromosome"/>
</dbReference>
<dbReference type="InterPro" id="IPR003423">
    <property type="entry name" value="OMP_efflux"/>
</dbReference>
<accession>A0A1U9NQ11</accession>